<feature type="transmembrane region" description="Helical" evidence="1">
    <location>
        <begin position="18"/>
        <end position="37"/>
    </location>
</feature>
<keyword evidence="1" id="KW-0812">Transmembrane</keyword>
<dbReference type="EMBL" id="BAABCY010000039">
    <property type="protein sequence ID" value="GAA3567246.1"/>
    <property type="molecule type" value="Genomic_DNA"/>
</dbReference>
<keyword evidence="1" id="KW-0472">Membrane</keyword>
<keyword evidence="3" id="KW-1185">Reference proteome</keyword>
<proteinExistence type="predicted"/>
<name>A0ABP6XIE2_9FLAO</name>
<evidence type="ECO:0000256" key="1">
    <source>
        <dbReference type="SAM" id="Phobius"/>
    </source>
</evidence>
<evidence type="ECO:0000313" key="2">
    <source>
        <dbReference type="EMBL" id="GAA3567246.1"/>
    </source>
</evidence>
<accession>A0ABP6XIE2</accession>
<evidence type="ECO:0000313" key="3">
    <source>
        <dbReference type="Proteomes" id="UP001500954"/>
    </source>
</evidence>
<dbReference type="Proteomes" id="UP001500954">
    <property type="component" value="Unassembled WGS sequence"/>
</dbReference>
<comment type="caution">
    <text evidence="2">The sequence shown here is derived from an EMBL/GenBank/DDBJ whole genome shotgun (WGS) entry which is preliminary data.</text>
</comment>
<gene>
    <name evidence="2" type="ORF">GCM10022395_16730</name>
</gene>
<sequence length="66" mass="7874">MRFAITKMKSFKNTLRHFALIGMIIVTSIIPIPIVFYKKDNAPKYVVEQIDHRKQENEYQDSKEIF</sequence>
<keyword evidence="1" id="KW-1133">Transmembrane helix</keyword>
<protein>
    <submittedName>
        <fullName evidence="2">Uncharacterized protein</fullName>
    </submittedName>
</protein>
<organism evidence="2 3">
    <name type="scientific">Snuella lapsa</name>
    <dbReference type="NCBI Taxonomy" id="870481"/>
    <lineage>
        <taxon>Bacteria</taxon>
        <taxon>Pseudomonadati</taxon>
        <taxon>Bacteroidota</taxon>
        <taxon>Flavobacteriia</taxon>
        <taxon>Flavobacteriales</taxon>
        <taxon>Flavobacteriaceae</taxon>
        <taxon>Snuella</taxon>
    </lineage>
</organism>
<reference evidence="3" key="1">
    <citation type="journal article" date="2019" name="Int. J. Syst. Evol. Microbiol.">
        <title>The Global Catalogue of Microorganisms (GCM) 10K type strain sequencing project: providing services to taxonomists for standard genome sequencing and annotation.</title>
        <authorList>
            <consortium name="The Broad Institute Genomics Platform"/>
            <consortium name="The Broad Institute Genome Sequencing Center for Infectious Disease"/>
            <person name="Wu L."/>
            <person name="Ma J."/>
        </authorList>
    </citation>
    <scope>NUCLEOTIDE SEQUENCE [LARGE SCALE GENOMIC DNA]</scope>
    <source>
        <strain evidence="3">JCM 17111</strain>
    </source>
</reference>